<evidence type="ECO:0000256" key="2">
    <source>
        <dbReference type="ARBA" id="ARBA00009347"/>
    </source>
</evidence>
<dbReference type="Gene3D" id="1.10.540.10">
    <property type="entry name" value="Acyl-CoA dehydrogenase/oxidase, N-terminal domain"/>
    <property type="match status" value="1"/>
</dbReference>
<evidence type="ECO:0000259" key="8">
    <source>
        <dbReference type="Pfam" id="PF02770"/>
    </source>
</evidence>
<dbReference type="PANTHER" id="PTHR43292:SF3">
    <property type="entry name" value="ACYL-COA DEHYDROGENASE FADE29"/>
    <property type="match status" value="1"/>
</dbReference>
<dbReference type="SUPFAM" id="SSF47203">
    <property type="entry name" value="Acyl-CoA dehydrogenase C-terminal domain-like"/>
    <property type="match status" value="1"/>
</dbReference>
<feature type="domain" description="Acyl-CoA dehydrogenase/oxidase N-terminal" evidence="9">
    <location>
        <begin position="26"/>
        <end position="151"/>
    </location>
</feature>
<comment type="similarity">
    <text evidence="2 6">Belongs to the acyl-CoA dehydrogenase family.</text>
</comment>
<dbReference type="Pfam" id="PF02770">
    <property type="entry name" value="Acyl-CoA_dh_M"/>
    <property type="match status" value="1"/>
</dbReference>
<evidence type="ECO:0000259" key="9">
    <source>
        <dbReference type="Pfam" id="PF02771"/>
    </source>
</evidence>
<dbReference type="InterPro" id="IPR037069">
    <property type="entry name" value="AcylCoA_DH/ox_N_sf"/>
</dbReference>
<keyword evidence="5 6" id="KW-0560">Oxidoreductase</keyword>
<evidence type="ECO:0000313" key="11">
    <source>
        <dbReference type="Proteomes" id="UP000276029"/>
    </source>
</evidence>
<dbReference type="InterPro" id="IPR052161">
    <property type="entry name" value="Mycobact_Acyl-CoA_DH"/>
</dbReference>
<dbReference type="Gene3D" id="1.20.140.10">
    <property type="entry name" value="Butyryl-CoA Dehydrogenase, subunit A, domain 3"/>
    <property type="match status" value="1"/>
</dbReference>
<dbReference type="Pfam" id="PF02771">
    <property type="entry name" value="Acyl-CoA_dh_N"/>
    <property type="match status" value="1"/>
</dbReference>
<evidence type="ECO:0000256" key="6">
    <source>
        <dbReference type="RuleBase" id="RU362125"/>
    </source>
</evidence>
<dbReference type="Pfam" id="PF00441">
    <property type="entry name" value="Acyl-CoA_dh_1"/>
    <property type="match status" value="1"/>
</dbReference>
<dbReference type="PANTHER" id="PTHR43292">
    <property type="entry name" value="ACYL-COA DEHYDROGENASE"/>
    <property type="match status" value="1"/>
</dbReference>
<dbReference type="SUPFAM" id="SSF56645">
    <property type="entry name" value="Acyl-CoA dehydrogenase NM domain-like"/>
    <property type="match status" value="1"/>
</dbReference>
<evidence type="ECO:0000256" key="4">
    <source>
        <dbReference type="ARBA" id="ARBA00022827"/>
    </source>
</evidence>
<keyword evidence="3 6" id="KW-0285">Flavoprotein</keyword>
<dbReference type="InterPro" id="IPR036250">
    <property type="entry name" value="AcylCo_DH-like_C"/>
</dbReference>
<reference evidence="10 11" key="1">
    <citation type="submission" date="2018-10" db="EMBL/GenBank/DDBJ databases">
        <title>Genomic Encyclopedia of Type Strains, Phase IV (KMG-IV): sequencing the most valuable type-strain genomes for metagenomic binning, comparative biology and taxonomic classification.</title>
        <authorList>
            <person name="Goeker M."/>
        </authorList>
    </citation>
    <scope>NUCLEOTIDE SEQUENCE [LARGE SCALE GENOMIC DNA]</scope>
    <source>
        <strain evidence="10 11">DSM 19791</strain>
    </source>
</reference>
<feature type="domain" description="Acyl-CoA dehydrogenase/oxidase C-terminal" evidence="7">
    <location>
        <begin position="261"/>
        <end position="407"/>
    </location>
</feature>
<gene>
    <name evidence="10" type="ORF">DFR51_3333</name>
</gene>
<comment type="caution">
    <text evidence="10">The sequence shown here is derived from an EMBL/GenBank/DDBJ whole genome shotgun (WGS) entry which is preliminary data.</text>
</comment>
<dbReference type="InterPro" id="IPR006091">
    <property type="entry name" value="Acyl-CoA_Oxase/DH_mid-dom"/>
</dbReference>
<protein>
    <submittedName>
        <fullName evidence="10">Acyl-CoA dehydrogenase</fullName>
    </submittedName>
</protein>
<dbReference type="InterPro" id="IPR046373">
    <property type="entry name" value="Acyl-CoA_Oxase/DH_mid-dom_sf"/>
</dbReference>
<evidence type="ECO:0000256" key="1">
    <source>
        <dbReference type="ARBA" id="ARBA00001974"/>
    </source>
</evidence>
<proteinExistence type="inferred from homology"/>
<name>A0ABX9SUS4_SPHMI</name>
<evidence type="ECO:0000313" key="10">
    <source>
        <dbReference type="EMBL" id="RKS85415.1"/>
    </source>
</evidence>
<evidence type="ECO:0000256" key="5">
    <source>
        <dbReference type="ARBA" id="ARBA00023002"/>
    </source>
</evidence>
<dbReference type="Proteomes" id="UP000276029">
    <property type="component" value="Unassembled WGS sequence"/>
</dbReference>
<dbReference type="InterPro" id="IPR009100">
    <property type="entry name" value="AcylCoA_DH/oxidase_NM_dom_sf"/>
</dbReference>
<organism evidence="10 11">
    <name type="scientific">Sphingosinicella microcystinivorans</name>
    <dbReference type="NCBI Taxonomy" id="335406"/>
    <lineage>
        <taxon>Bacteria</taxon>
        <taxon>Pseudomonadati</taxon>
        <taxon>Pseudomonadota</taxon>
        <taxon>Alphaproteobacteria</taxon>
        <taxon>Sphingomonadales</taxon>
        <taxon>Sphingosinicellaceae</taxon>
        <taxon>Sphingosinicella</taxon>
    </lineage>
</organism>
<sequence length="411" mass="45798">MWTILRDVHGCGRPMSGRVQGACRLTEDINDFRRNVREWLADNCPEEMRTPMKGEFDAPWGGRVAQFDSDAQKMWFDRMVERRWLAPDWPEEYGGAGLSAAAVQVLAEELRRIRARPPILSEGLWMIGPAILRFGSDAQKREHLPRIARGQIRWCQGFSEPGAGSDLASLKTRAEDRGDHWLVNGQKVWTSYAHDSDWMFCLVRSEPEASKREGISILLIDMETPGIEARPIRLISGHADFCETFFDDVRVPRDNLLGERGRGWNIAKYILSHEREMIGGSEFEGVTPAPGDLGATLPRGEAPDGMLRAALADYDIDLIAYEAFKKRMADEVTSGTSPLPAMPSVLKNLGADLEMRRKELAMSIGGSEALRFDEEGGAAARTWLRSRSSAIAGGTTEVQWNIIARAALGLK</sequence>
<feature type="domain" description="Acyl-CoA oxidase/dehydrogenase middle" evidence="8">
    <location>
        <begin position="155"/>
        <end position="249"/>
    </location>
</feature>
<dbReference type="InterPro" id="IPR013786">
    <property type="entry name" value="AcylCoA_DH/ox_N"/>
</dbReference>
<accession>A0ABX9SUS4</accession>
<evidence type="ECO:0000256" key="3">
    <source>
        <dbReference type="ARBA" id="ARBA00022630"/>
    </source>
</evidence>
<dbReference type="EMBL" id="RBWX01000011">
    <property type="protein sequence ID" value="RKS85415.1"/>
    <property type="molecule type" value="Genomic_DNA"/>
</dbReference>
<dbReference type="InterPro" id="IPR009075">
    <property type="entry name" value="AcylCo_DH/oxidase_C"/>
</dbReference>
<keyword evidence="4 6" id="KW-0274">FAD</keyword>
<dbReference type="Gene3D" id="2.40.110.10">
    <property type="entry name" value="Butyryl-CoA Dehydrogenase, subunit A, domain 2"/>
    <property type="match status" value="1"/>
</dbReference>
<comment type="cofactor">
    <cofactor evidence="1 6">
        <name>FAD</name>
        <dbReference type="ChEBI" id="CHEBI:57692"/>
    </cofactor>
</comment>
<keyword evidence="11" id="KW-1185">Reference proteome</keyword>
<evidence type="ECO:0000259" key="7">
    <source>
        <dbReference type="Pfam" id="PF00441"/>
    </source>
</evidence>